<feature type="region of interest" description="Disordered" evidence="1">
    <location>
        <begin position="106"/>
        <end position="150"/>
    </location>
</feature>
<accession>A0A3M2L3L9</accession>
<proteinExistence type="predicted"/>
<dbReference type="Proteomes" id="UP000279275">
    <property type="component" value="Unassembled WGS sequence"/>
</dbReference>
<sequence length="167" mass="18262">MRPTGGDVDPITGRMESVGRALLAGRAGAARHGVAVEVGADGTLAAVRIDESITPYGAYLGQLIADLAREALERARAQVLEQLDEFMADPRIMAACDALESAVQQPKPVEPLWNQQPQPNPGAPAWNQQPQANPVAPVRNRRPFDEDLLSEEELIEENERYNRSLWS</sequence>
<evidence type="ECO:0000256" key="1">
    <source>
        <dbReference type="SAM" id="MobiDB-lite"/>
    </source>
</evidence>
<gene>
    <name evidence="2" type="ORF">EBN03_14755</name>
</gene>
<feature type="compositionally biased region" description="Low complexity" evidence="1">
    <location>
        <begin position="123"/>
        <end position="137"/>
    </location>
</feature>
<protein>
    <submittedName>
        <fullName evidence="2">Uncharacterized protein</fullName>
    </submittedName>
</protein>
<evidence type="ECO:0000313" key="2">
    <source>
        <dbReference type="EMBL" id="RMI32247.1"/>
    </source>
</evidence>
<dbReference type="RefSeq" id="WP_122188590.1">
    <property type="nucleotide sequence ID" value="NZ_RFFH01000005.1"/>
</dbReference>
<dbReference type="EMBL" id="RFFH01000005">
    <property type="protein sequence ID" value="RMI32247.1"/>
    <property type="molecule type" value="Genomic_DNA"/>
</dbReference>
<dbReference type="AlphaFoldDB" id="A0A3M2L3L9"/>
<name>A0A3M2L3L9_9NOCA</name>
<reference evidence="2 3" key="1">
    <citation type="submission" date="2018-10" db="EMBL/GenBank/DDBJ databases">
        <title>Isolation from cow dung.</title>
        <authorList>
            <person name="Ling L."/>
        </authorList>
    </citation>
    <scope>NUCLEOTIDE SEQUENCE [LARGE SCALE GENOMIC DNA]</scope>
    <source>
        <strain evidence="2 3">NEAU-LL90</strain>
    </source>
</reference>
<keyword evidence="3" id="KW-1185">Reference proteome</keyword>
<comment type="caution">
    <text evidence="2">The sequence shown here is derived from an EMBL/GenBank/DDBJ whole genome shotgun (WGS) entry which is preliminary data.</text>
</comment>
<organism evidence="2 3">
    <name type="scientific">Nocardia stercoris</name>
    <dbReference type="NCBI Taxonomy" id="2483361"/>
    <lineage>
        <taxon>Bacteria</taxon>
        <taxon>Bacillati</taxon>
        <taxon>Actinomycetota</taxon>
        <taxon>Actinomycetes</taxon>
        <taxon>Mycobacteriales</taxon>
        <taxon>Nocardiaceae</taxon>
        <taxon>Nocardia</taxon>
    </lineage>
</organism>
<evidence type="ECO:0000313" key="3">
    <source>
        <dbReference type="Proteomes" id="UP000279275"/>
    </source>
</evidence>
<dbReference type="OrthoDB" id="4554852at2"/>